<dbReference type="AlphaFoldDB" id="A0A9D4NC50"/>
<reference evidence="1" key="2">
    <citation type="submission" date="2020-11" db="EMBL/GenBank/DDBJ databases">
        <authorList>
            <person name="McCartney M.A."/>
            <person name="Auch B."/>
            <person name="Kono T."/>
            <person name="Mallez S."/>
            <person name="Becker A."/>
            <person name="Gohl D.M."/>
            <person name="Silverstein K.A.T."/>
            <person name="Koren S."/>
            <person name="Bechman K.B."/>
            <person name="Herman A."/>
            <person name="Abrahante J.E."/>
            <person name="Garbe J."/>
        </authorList>
    </citation>
    <scope>NUCLEOTIDE SEQUENCE</scope>
    <source>
        <strain evidence="1">Duluth1</strain>
        <tissue evidence="1">Whole animal</tissue>
    </source>
</reference>
<reference evidence="1" key="1">
    <citation type="journal article" date="2019" name="bioRxiv">
        <title>The Genome of the Zebra Mussel, Dreissena polymorpha: A Resource for Invasive Species Research.</title>
        <authorList>
            <person name="McCartney M.A."/>
            <person name="Auch B."/>
            <person name="Kono T."/>
            <person name="Mallez S."/>
            <person name="Zhang Y."/>
            <person name="Obille A."/>
            <person name="Becker A."/>
            <person name="Abrahante J.E."/>
            <person name="Garbe J."/>
            <person name="Badalamenti J.P."/>
            <person name="Herman A."/>
            <person name="Mangelson H."/>
            <person name="Liachko I."/>
            <person name="Sullivan S."/>
            <person name="Sone E.D."/>
            <person name="Koren S."/>
            <person name="Silverstein K.A.T."/>
            <person name="Beckman K.B."/>
            <person name="Gohl D.M."/>
        </authorList>
    </citation>
    <scope>NUCLEOTIDE SEQUENCE</scope>
    <source>
        <strain evidence="1">Duluth1</strain>
        <tissue evidence="1">Whole animal</tissue>
    </source>
</reference>
<proteinExistence type="predicted"/>
<organism evidence="1 2">
    <name type="scientific">Dreissena polymorpha</name>
    <name type="common">Zebra mussel</name>
    <name type="synonym">Mytilus polymorpha</name>
    <dbReference type="NCBI Taxonomy" id="45954"/>
    <lineage>
        <taxon>Eukaryota</taxon>
        <taxon>Metazoa</taxon>
        <taxon>Spiralia</taxon>
        <taxon>Lophotrochozoa</taxon>
        <taxon>Mollusca</taxon>
        <taxon>Bivalvia</taxon>
        <taxon>Autobranchia</taxon>
        <taxon>Heteroconchia</taxon>
        <taxon>Euheterodonta</taxon>
        <taxon>Imparidentia</taxon>
        <taxon>Neoheterodontei</taxon>
        <taxon>Myida</taxon>
        <taxon>Dreissenoidea</taxon>
        <taxon>Dreissenidae</taxon>
        <taxon>Dreissena</taxon>
    </lineage>
</organism>
<keyword evidence="2" id="KW-1185">Reference proteome</keyword>
<evidence type="ECO:0000313" key="1">
    <source>
        <dbReference type="EMBL" id="KAH3893677.1"/>
    </source>
</evidence>
<comment type="caution">
    <text evidence="1">The sequence shown here is derived from an EMBL/GenBank/DDBJ whole genome shotgun (WGS) entry which is preliminary data.</text>
</comment>
<gene>
    <name evidence="1" type="ORF">DPMN_017827</name>
</gene>
<evidence type="ECO:0000313" key="2">
    <source>
        <dbReference type="Proteomes" id="UP000828390"/>
    </source>
</evidence>
<sequence>MIPHWVPLSPVVKCAASPGLKPGHLTYRADVLSTELTGPPHIFPPAKLKFGTMTSSPAKLDFILEFETEISVKLISTNPWGSSMENCNRHGPHIGPQCCQMVILWFLSWKKN</sequence>
<accession>A0A9D4NC50</accession>
<protein>
    <submittedName>
        <fullName evidence="1">Uncharacterized protein</fullName>
    </submittedName>
</protein>
<dbReference type="EMBL" id="JAIWYP010000001">
    <property type="protein sequence ID" value="KAH3893677.1"/>
    <property type="molecule type" value="Genomic_DNA"/>
</dbReference>
<name>A0A9D4NC50_DREPO</name>
<dbReference type="Proteomes" id="UP000828390">
    <property type="component" value="Unassembled WGS sequence"/>
</dbReference>